<reference evidence="3" key="1">
    <citation type="submission" date="2019-08" db="EMBL/GenBank/DDBJ databases">
        <authorList>
            <person name="Kucharzyk K."/>
            <person name="Murdoch R.W."/>
            <person name="Higgins S."/>
            <person name="Loffler F."/>
        </authorList>
    </citation>
    <scope>NUCLEOTIDE SEQUENCE</scope>
</reference>
<dbReference type="Pfam" id="PF19124">
    <property type="entry name" value="DUF5808"/>
    <property type="match status" value="1"/>
</dbReference>
<gene>
    <name evidence="3" type="ORF">SDC9_130558</name>
</gene>
<evidence type="ECO:0000259" key="2">
    <source>
        <dbReference type="Pfam" id="PF19124"/>
    </source>
</evidence>
<feature type="transmembrane region" description="Helical" evidence="1">
    <location>
        <begin position="85"/>
        <end position="103"/>
    </location>
</feature>
<sequence>MVQEKDMPMWLTLGSCIVPIFIVVPVIYFYLMLSNIKPKNRNMYTVENDDEKWIYGFIYYNKEDSKLMVEKRLGMGWSINMAHTLGKVITIILVLITVGSLLICFI</sequence>
<keyword evidence="1" id="KW-1133">Transmembrane helix</keyword>
<dbReference type="EMBL" id="VSSQ01032278">
    <property type="protein sequence ID" value="MPM83494.1"/>
    <property type="molecule type" value="Genomic_DNA"/>
</dbReference>
<proteinExistence type="predicted"/>
<dbReference type="InterPro" id="IPR043831">
    <property type="entry name" value="DUF5808"/>
</dbReference>
<keyword evidence="1" id="KW-0812">Transmembrane</keyword>
<evidence type="ECO:0000256" key="1">
    <source>
        <dbReference type="SAM" id="Phobius"/>
    </source>
</evidence>
<keyword evidence="1" id="KW-0472">Membrane</keyword>
<feature type="domain" description="DUF5808" evidence="2">
    <location>
        <begin position="62"/>
        <end position="87"/>
    </location>
</feature>
<dbReference type="AlphaFoldDB" id="A0A645D2H7"/>
<name>A0A645D2H7_9ZZZZ</name>
<comment type="caution">
    <text evidence="3">The sequence shown here is derived from an EMBL/GenBank/DDBJ whole genome shotgun (WGS) entry which is preliminary data.</text>
</comment>
<protein>
    <recommendedName>
        <fullName evidence="2">DUF5808 domain-containing protein</fullName>
    </recommendedName>
</protein>
<evidence type="ECO:0000313" key="3">
    <source>
        <dbReference type="EMBL" id="MPM83494.1"/>
    </source>
</evidence>
<feature type="transmembrane region" description="Helical" evidence="1">
    <location>
        <begin position="12"/>
        <end position="33"/>
    </location>
</feature>
<organism evidence="3">
    <name type="scientific">bioreactor metagenome</name>
    <dbReference type="NCBI Taxonomy" id="1076179"/>
    <lineage>
        <taxon>unclassified sequences</taxon>
        <taxon>metagenomes</taxon>
        <taxon>ecological metagenomes</taxon>
    </lineage>
</organism>
<accession>A0A645D2H7</accession>